<name>A0AC61L658_9EURY</name>
<reference evidence="1" key="1">
    <citation type="submission" date="2018-01" db="EMBL/GenBank/DDBJ databases">
        <authorList>
            <person name="Krukenberg V."/>
        </authorList>
    </citation>
    <scope>NUCLEOTIDE SEQUENCE</scope>
    <source>
        <strain evidence="1">E20ANME2</strain>
    </source>
</reference>
<comment type="caution">
    <text evidence="1">The sequence shown here is derived from an EMBL/GenBank/DDBJ whole genome shotgun (WGS) entry which is preliminary data.</text>
</comment>
<dbReference type="EMBL" id="PQXF01000002">
    <property type="protein sequence ID" value="PXF61831.1"/>
    <property type="molecule type" value="Genomic_DNA"/>
</dbReference>
<sequence>MMKLVVLRIGHRPVRDKRITTHVGLTARALGASGMLLAADDQKIKESIDNVTRAWGGDFFVEIDVNWREAIKQWKAEGGMVVHLTMYGLNLPDVASEMQNRDLMIIVGAEKVPPAIYDLADLNVAAGSQPHSEVAALALLLDHLQDGRELVRTFEGERREIVPMRKGKRVIEMT</sequence>
<dbReference type="Proteomes" id="UP000248329">
    <property type="component" value="Unassembled WGS sequence"/>
</dbReference>
<gene>
    <name evidence="1" type="ORF">C4B59_00965</name>
</gene>
<evidence type="ECO:0000313" key="1">
    <source>
        <dbReference type="EMBL" id="PXF61831.1"/>
    </source>
</evidence>
<protein>
    <submittedName>
        <fullName evidence="1">tRNA (Cytidine(56)-2'-O)-methyltransferase</fullName>
    </submittedName>
</protein>
<organism evidence="1 2">
    <name type="scientific">Candidatus Methanogaster sp</name>
    <dbReference type="NCBI Taxonomy" id="3386292"/>
    <lineage>
        <taxon>Archaea</taxon>
        <taxon>Methanobacteriati</taxon>
        <taxon>Methanobacteriota</taxon>
        <taxon>Stenosarchaea group</taxon>
        <taxon>Methanomicrobia</taxon>
        <taxon>Methanosarcinales</taxon>
        <taxon>ANME-2 cluster</taxon>
        <taxon>Candidatus Methanogasteraceae</taxon>
        <taxon>Candidatus Methanogaster</taxon>
    </lineage>
</organism>
<accession>A0AC61L658</accession>
<proteinExistence type="predicted"/>
<evidence type="ECO:0000313" key="2">
    <source>
        <dbReference type="Proteomes" id="UP000248329"/>
    </source>
</evidence>